<evidence type="ECO:0000256" key="2">
    <source>
        <dbReference type="ARBA" id="ARBA00005236"/>
    </source>
</evidence>
<evidence type="ECO:0000256" key="6">
    <source>
        <dbReference type="ARBA" id="ARBA00023136"/>
    </source>
</evidence>
<evidence type="ECO:0000256" key="4">
    <source>
        <dbReference type="ARBA" id="ARBA00022692"/>
    </source>
</evidence>
<keyword evidence="3" id="KW-1003">Cell membrane</keyword>
<evidence type="ECO:0000313" key="10">
    <source>
        <dbReference type="EMBL" id="SHL09680.1"/>
    </source>
</evidence>
<dbReference type="STRING" id="1419482.SAMN05444266_10230"/>
<protein>
    <submittedName>
        <fullName evidence="10">ABC-type transport system, involved in lipoprotein release, permease component</fullName>
    </submittedName>
</protein>
<dbReference type="RefSeq" id="WP_073078591.1">
    <property type="nucleotide sequence ID" value="NZ_FRBL01000002.1"/>
</dbReference>
<accession>A0A1M6XUI5</accession>
<dbReference type="Proteomes" id="UP000184420">
    <property type="component" value="Unassembled WGS sequence"/>
</dbReference>
<comment type="subcellular location">
    <subcellularLocation>
        <location evidence="1">Cell membrane</location>
        <topology evidence="1">Multi-pass membrane protein</topology>
    </subcellularLocation>
</comment>
<dbReference type="InterPro" id="IPR025857">
    <property type="entry name" value="MacB_PCD"/>
</dbReference>
<dbReference type="EMBL" id="FRBL01000002">
    <property type="protein sequence ID" value="SHL09680.1"/>
    <property type="molecule type" value="Genomic_DNA"/>
</dbReference>
<sequence>MILLMAWRNIWRNKTRSIVIMLSVTIGLLAGTSVLALYKGMMTSRVRTVIDAEVGHLQIHHPAFRKDNRPVYIVPNAARVLAEIRTMPEVKLAVPRTLVGGMLLTPRGSAGVQIYGVLPPLEYEFSQLRRKIIAGDGFHADKVNEIMVGKKLADKMKLKLNAKVVLTFADTADNLVSAAFRIAGIFQSGNAPLDELNVYVMASTLNNLLLTSGSFQEIAILLKDDKDLDHLQIRLNKRFPSLLVESWKDISPETELMVKTVDEYSYIILVIILIALAFGILNTMLMSVLERTREIGMMVALGTSRERIFLLVWIETLLLTIAGAPLGLLSAYWITSYYHRNGLDLSGMGKDMMASFGFETIIYPSFPWEKLITISCMVIFTALISCLLPAWKALQLQTAEALRR</sequence>
<comment type="similarity">
    <text evidence="2">Belongs to the ABC-4 integral membrane protein family. LolC/E subfamily.</text>
</comment>
<name>A0A1M6XUI5_9BACT</name>
<feature type="domain" description="MacB-like periplasmic core" evidence="9">
    <location>
        <begin position="17"/>
        <end position="235"/>
    </location>
</feature>
<reference evidence="10 11" key="1">
    <citation type="submission" date="2016-11" db="EMBL/GenBank/DDBJ databases">
        <authorList>
            <person name="Jaros S."/>
            <person name="Januszkiewicz K."/>
            <person name="Wedrychowicz H."/>
        </authorList>
    </citation>
    <scope>NUCLEOTIDE SEQUENCE [LARGE SCALE GENOMIC DNA]</scope>
    <source>
        <strain evidence="10 11">DSM 27406</strain>
    </source>
</reference>
<feature type="transmembrane region" description="Helical" evidence="7">
    <location>
        <begin position="371"/>
        <end position="394"/>
    </location>
</feature>
<dbReference type="AlphaFoldDB" id="A0A1M6XUI5"/>
<keyword evidence="5 7" id="KW-1133">Transmembrane helix</keyword>
<dbReference type="InterPro" id="IPR003838">
    <property type="entry name" value="ABC3_permease_C"/>
</dbReference>
<dbReference type="InterPro" id="IPR051447">
    <property type="entry name" value="Lipoprotein-release_system"/>
</dbReference>
<evidence type="ECO:0000256" key="5">
    <source>
        <dbReference type="ARBA" id="ARBA00022989"/>
    </source>
</evidence>
<keyword evidence="6 7" id="KW-0472">Membrane</keyword>
<evidence type="ECO:0000256" key="3">
    <source>
        <dbReference type="ARBA" id="ARBA00022475"/>
    </source>
</evidence>
<feature type="transmembrane region" description="Helical" evidence="7">
    <location>
        <begin position="310"/>
        <end position="334"/>
    </location>
</feature>
<dbReference type="OrthoDB" id="1451596at2"/>
<keyword evidence="11" id="KW-1185">Reference proteome</keyword>
<evidence type="ECO:0000256" key="7">
    <source>
        <dbReference type="SAM" id="Phobius"/>
    </source>
</evidence>
<evidence type="ECO:0000259" key="9">
    <source>
        <dbReference type="Pfam" id="PF12704"/>
    </source>
</evidence>
<keyword evidence="10" id="KW-0449">Lipoprotein</keyword>
<evidence type="ECO:0000256" key="1">
    <source>
        <dbReference type="ARBA" id="ARBA00004651"/>
    </source>
</evidence>
<dbReference type="PANTHER" id="PTHR30489">
    <property type="entry name" value="LIPOPROTEIN-RELEASING SYSTEM TRANSMEMBRANE PROTEIN LOLE"/>
    <property type="match status" value="1"/>
</dbReference>
<dbReference type="Pfam" id="PF12704">
    <property type="entry name" value="MacB_PCD"/>
    <property type="match status" value="1"/>
</dbReference>
<dbReference type="PANTHER" id="PTHR30489:SF0">
    <property type="entry name" value="LIPOPROTEIN-RELEASING SYSTEM TRANSMEMBRANE PROTEIN LOLE"/>
    <property type="match status" value="1"/>
</dbReference>
<evidence type="ECO:0000313" key="11">
    <source>
        <dbReference type="Proteomes" id="UP000184420"/>
    </source>
</evidence>
<organism evidence="10 11">
    <name type="scientific">Chitinophaga jiangningensis</name>
    <dbReference type="NCBI Taxonomy" id="1419482"/>
    <lineage>
        <taxon>Bacteria</taxon>
        <taxon>Pseudomonadati</taxon>
        <taxon>Bacteroidota</taxon>
        <taxon>Chitinophagia</taxon>
        <taxon>Chitinophagales</taxon>
        <taxon>Chitinophagaceae</taxon>
        <taxon>Chitinophaga</taxon>
    </lineage>
</organism>
<dbReference type="GO" id="GO:0044874">
    <property type="term" value="P:lipoprotein localization to outer membrane"/>
    <property type="evidence" value="ECO:0007669"/>
    <property type="project" value="TreeGrafter"/>
</dbReference>
<proteinExistence type="inferred from homology"/>
<keyword evidence="4 7" id="KW-0812">Transmembrane</keyword>
<feature type="transmembrane region" description="Helical" evidence="7">
    <location>
        <begin position="264"/>
        <end position="289"/>
    </location>
</feature>
<evidence type="ECO:0000259" key="8">
    <source>
        <dbReference type="Pfam" id="PF02687"/>
    </source>
</evidence>
<dbReference type="Pfam" id="PF02687">
    <property type="entry name" value="FtsX"/>
    <property type="match status" value="1"/>
</dbReference>
<dbReference type="GO" id="GO:0098797">
    <property type="term" value="C:plasma membrane protein complex"/>
    <property type="evidence" value="ECO:0007669"/>
    <property type="project" value="TreeGrafter"/>
</dbReference>
<gene>
    <name evidence="10" type="ORF">SAMN05444266_10230</name>
</gene>
<feature type="domain" description="ABC3 transporter permease C-terminal" evidence="8">
    <location>
        <begin position="267"/>
        <end position="396"/>
    </location>
</feature>